<organism evidence="11 12">
    <name type="scientific">Cohnella suwonensis</name>
    <dbReference type="NCBI Taxonomy" id="696072"/>
    <lineage>
        <taxon>Bacteria</taxon>
        <taxon>Bacillati</taxon>
        <taxon>Bacillota</taxon>
        <taxon>Bacilli</taxon>
        <taxon>Bacillales</taxon>
        <taxon>Paenibacillaceae</taxon>
        <taxon>Cohnella</taxon>
    </lineage>
</organism>
<feature type="domain" description="Methyl-accepting transducer" evidence="9">
    <location>
        <begin position="277"/>
        <end position="520"/>
    </location>
</feature>
<dbReference type="SUPFAM" id="SSF58104">
    <property type="entry name" value="Methyl-accepting chemotaxis protein (MCP) signaling domain"/>
    <property type="match status" value="1"/>
</dbReference>
<dbReference type="Proteomes" id="UP001596105">
    <property type="component" value="Unassembled WGS sequence"/>
</dbReference>
<feature type="coiled-coil region" evidence="7">
    <location>
        <begin position="348"/>
        <end position="375"/>
    </location>
</feature>
<proteinExistence type="inferred from homology"/>
<name>A0ABW0M0X7_9BACL</name>
<dbReference type="InterPro" id="IPR004089">
    <property type="entry name" value="MCPsignal_dom"/>
</dbReference>
<evidence type="ECO:0000256" key="7">
    <source>
        <dbReference type="SAM" id="Coils"/>
    </source>
</evidence>
<evidence type="ECO:0000259" key="9">
    <source>
        <dbReference type="PROSITE" id="PS50111"/>
    </source>
</evidence>
<feature type="transmembrane region" description="Helical" evidence="8">
    <location>
        <begin position="197"/>
        <end position="219"/>
    </location>
</feature>
<accession>A0ABW0M0X7</accession>
<protein>
    <submittedName>
        <fullName evidence="11">Methyl-accepting chemotaxis protein</fullName>
    </submittedName>
</protein>
<dbReference type="SMART" id="SM00304">
    <property type="entry name" value="HAMP"/>
    <property type="match status" value="2"/>
</dbReference>
<dbReference type="RefSeq" id="WP_378083632.1">
    <property type="nucleotide sequence ID" value="NZ_JBHSMH010000111.1"/>
</dbReference>
<dbReference type="PRINTS" id="PR00260">
    <property type="entry name" value="CHEMTRNSDUCR"/>
</dbReference>
<dbReference type="EMBL" id="JBHSMH010000111">
    <property type="protein sequence ID" value="MFC5471735.1"/>
    <property type="molecule type" value="Genomic_DNA"/>
</dbReference>
<evidence type="ECO:0000256" key="5">
    <source>
        <dbReference type="ARBA" id="ARBA00029447"/>
    </source>
</evidence>
<keyword evidence="2" id="KW-1003">Cell membrane</keyword>
<evidence type="ECO:0000256" key="3">
    <source>
        <dbReference type="ARBA" id="ARBA00023136"/>
    </source>
</evidence>
<sequence length="536" mass="57949">MLTYIKNIKIRNKLMALLAIPTVALLLTAMVTIVVMNILTANKSEIYSSSSLVLNADRDMYQALTATQNLFTYDGQSKEFAASMESFNENVEQVNDRVLKVNELIQKIPKLEIYLHSESKVSLEETIQQFEKTFAEWTVLSQSLIEAKSGNDTQIALQKTNESFNAARDYLNLAGEIIDEFSASQISEDNDLKQSSIFYTILSVSLVVILIVVIGIFFIKSITSPIYILQGLMGRAEKGDLTVQGNYDSKDEIGQLNSSFNAMLTGFKETVAKVLTAAEGVSASAQEISASTEEIASSGNDQAKSAQTMNELFGELAETINSVARSAGNAADLSNRMMDIAKEGGNVVNKSISGMDRLNEQVSKLENDSNKIGEIIEVIDDIAEQTNLLALNAAIEAARAGDQGRGFAVVADEVRKLAERSGEATKQITTIIKGMQQNTLQSVKAVEEGVASSQQTGEAFERILSMVNQSGLMVSEIAEASEQQAAQTTEVLHSIETISSATEEAASSSEETAAAAQSLAQLAEDMNTTVSVFKIL</sequence>
<dbReference type="PROSITE" id="PS50885">
    <property type="entry name" value="HAMP"/>
    <property type="match status" value="1"/>
</dbReference>
<dbReference type="CDD" id="cd11386">
    <property type="entry name" value="MCP_signal"/>
    <property type="match status" value="1"/>
</dbReference>
<keyword evidence="3 8" id="KW-0472">Membrane</keyword>
<evidence type="ECO:0000256" key="1">
    <source>
        <dbReference type="ARBA" id="ARBA00004236"/>
    </source>
</evidence>
<dbReference type="InterPro" id="IPR004090">
    <property type="entry name" value="Chemotax_Me-accpt_rcpt"/>
</dbReference>
<evidence type="ECO:0000256" key="4">
    <source>
        <dbReference type="ARBA" id="ARBA00023224"/>
    </source>
</evidence>
<dbReference type="CDD" id="cd06225">
    <property type="entry name" value="HAMP"/>
    <property type="match status" value="1"/>
</dbReference>
<keyword evidence="4 6" id="KW-0807">Transducer</keyword>
<keyword evidence="8" id="KW-0812">Transmembrane</keyword>
<evidence type="ECO:0000256" key="6">
    <source>
        <dbReference type="PROSITE-ProRule" id="PRU00284"/>
    </source>
</evidence>
<dbReference type="PANTHER" id="PTHR32089:SF112">
    <property type="entry name" value="LYSOZYME-LIKE PROTEIN-RELATED"/>
    <property type="match status" value="1"/>
</dbReference>
<evidence type="ECO:0000256" key="2">
    <source>
        <dbReference type="ARBA" id="ARBA00022475"/>
    </source>
</evidence>
<gene>
    <name evidence="11" type="ORF">ACFPPD_23945</name>
</gene>
<keyword evidence="12" id="KW-1185">Reference proteome</keyword>
<dbReference type="Pfam" id="PF00015">
    <property type="entry name" value="MCPsignal"/>
    <property type="match status" value="1"/>
</dbReference>
<keyword evidence="7" id="KW-0175">Coiled coil</keyword>
<comment type="caution">
    <text evidence="11">The sequence shown here is derived from an EMBL/GenBank/DDBJ whole genome shotgun (WGS) entry which is preliminary data.</text>
</comment>
<evidence type="ECO:0000259" key="10">
    <source>
        <dbReference type="PROSITE" id="PS50885"/>
    </source>
</evidence>
<comment type="similarity">
    <text evidence="5">Belongs to the methyl-accepting chemotaxis (MCP) protein family.</text>
</comment>
<feature type="domain" description="HAMP" evidence="10">
    <location>
        <begin position="220"/>
        <end position="272"/>
    </location>
</feature>
<feature type="transmembrane region" description="Helical" evidence="8">
    <location>
        <begin position="14"/>
        <end position="39"/>
    </location>
</feature>
<evidence type="ECO:0000313" key="12">
    <source>
        <dbReference type="Proteomes" id="UP001596105"/>
    </source>
</evidence>
<reference evidence="12" key="1">
    <citation type="journal article" date="2019" name="Int. J. Syst. Evol. Microbiol.">
        <title>The Global Catalogue of Microorganisms (GCM) 10K type strain sequencing project: providing services to taxonomists for standard genome sequencing and annotation.</title>
        <authorList>
            <consortium name="The Broad Institute Genomics Platform"/>
            <consortium name="The Broad Institute Genome Sequencing Center for Infectious Disease"/>
            <person name="Wu L."/>
            <person name="Ma J."/>
        </authorList>
    </citation>
    <scope>NUCLEOTIDE SEQUENCE [LARGE SCALE GENOMIC DNA]</scope>
    <source>
        <strain evidence="12">CCUG 57113</strain>
    </source>
</reference>
<evidence type="ECO:0000256" key="8">
    <source>
        <dbReference type="SAM" id="Phobius"/>
    </source>
</evidence>
<dbReference type="Pfam" id="PF00672">
    <property type="entry name" value="HAMP"/>
    <property type="match status" value="1"/>
</dbReference>
<comment type="subcellular location">
    <subcellularLocation>
        <location evidence="1">Cell membrane</location>
    </subcellularLocation>
</comment>
<dbReference type="InterPro" id="IPR003660">
    <property type="entry name" value="HAMP_dom"/>
</dbReference>
<keyword evidence="8" id="KW-1133">Transmembrane helix</keyword>
<dbReference type="SMART" id="SM00283">
    <property type="entry name" value="MA"/>
    <property type="match status" value="1"/>
</dbReference>
<dbReference type="Gene3D" id="1.10.287.950">
    <property type="entry name" value="Methyl-accepting chemotaxis protein"/>
    <property type="match status" value="1"/>
</dbReference>
<dbReference type="PANTHER" id="PTHR32089">
    <property type="entry name" value="METHYL-ACCEPTING CHEMOTAXIS PROTEIN MCPB"/>
    <property type="match status" value="1"/>
</dbReference>
<evidence type="ECO:0000313" key="11">
    <source>
        <dbReference type="EMBL" id="MFC5471735.1"/>
    </source>
</evidence>
<dbReference type="PROSITE" id="PS50111">
    <property type="entry name" value="CHEMOTAXIS_TRANSDUC_2"/>
    <property type="match status" value="1"/>
</dbReference>